<feature type="domain" description="Retroviral polymerase SH3-like" evidence="4">
    <location>
        <begin position="442"/>
        <end position="476"/>
    </location>
</feature>
<dbReference type="PANTHER" id="PTHR35317:SF29">
    <property type="entry name" value="CCHC-TYPE DOMAIN-CONTAINING PROTEIN"/>
    <property type="match status" value="1"/>
</dbReference>
<keyword evidence="6" id="KW-1185">Reference proteome</keyword>
<dbReference type="Pfam" id="PF22936">
    <property type="entry name" value="Pol_BBD"/>
    <property type="match status" value="1"/>
</dbReference>
<dbReference type="Pfam" id="PF14223">
    <property type="entry name" value="Retrotran_gag_2"/>
    <property type="match status" value="2"/>
</dbReference>
<evidence type="ECO:0000259" key="4">
    <source>
        <dbReference type="Pfam" id="PF25597"/>
    </source>
</evidence>
<feature type="domain" description="Retrovirus-related Pol polyprotein from transposon TNT 1-94-like beta-barrel" evidence="3">
    <location>
        <begin position="259"/>
        <end position="339"/>
    </location>
</feature>
<dbReference type="PANTHER" id="PTHR35317">
    <property type="entry name" value="OS04G0629600 PROTEIN"/>
    <property type="match status" value="1"/>
</dbReference>
<feature type="region of interest" description="Disordered" evidence="1">
    <location>
        <begin position="179"/>
        <end position="238"/>
    </location>
</feature>
<dbReference type="Proteomes" id="UP001151760">
    <property type="component" value="Unassembled WGS sequence"/>
</dbReference>
<dbReference type="InterPro" id="IPR057670">
    <property type="entry name" value="SH3_retrovirus"/>
</dbReference>
<reference evidence="5" key="2">
    <citation type="submission" date="2022-01" db="EMBL/GenBank/DDBJ databases">
        <authorList>
            <person name="Yamashiro T."/>
            <person name="Shiraishi A."/>
            <person name="Satake H."/>
            <person name="Nakayama K."/>
        </authorList>
    </citation>
    <scope>NUCLEOTIDE SEQUENCE</scope>
</reference>
<name>A0ABQ5ARP9_9ASTR</name>
<evidence type="ECO:0000313" key="5">
    <source>
        <dbReference type="EMBL" id="GJT03991.1"/>
    </source>
</evidence>
<dbReference type="InterPro" id="IPR054722">
    <property type="entry name" value="PolX-like_BBD"/>
</dbReference>
<dbReference type="InterPro" id="IPR013103">
    <property type="entry name" value="RVT_2"/>
</dbReference>
<dbReference type="Pfam" id="PF07727">
    <property type="entry name" value="RVT_2"/>
    <property type="match status" value="1"/>
</dbReference>
<organism evidence="5 6">
    <name type="scientific">Tanacetum coccineum</name>
    <dbReference type="NCBI Taxonomy" id="301880"/>
    <lineage>
        <taxon>Eukaryota</taxon>
        <taxon>Viridiplantae</taxon>
        <taxon>Streptophyta</taxon>
        <taxon>Embryophyta</taxon>
        <taxon>Tracheophyta</taxon>
        <taxon>Spermatophyta</taxon>
        <taxon>Magnoliopsida</taxon>
        <taxon>eudicotyledons</taxon>
        <taxon>Gunneridae</taxon>
        <taxon>Pentapetalae</taxon>
        <taxon>asterids</taxon>
        <taxon>campanulids</taxon>
        <taxon>Asterales</taxon>
        <taxon>Asteraceae</taxon>
        <taxon>Asteroideae</taxon>
        <taxon>Anthemideae</taxon>
        <taxon>Anthemidinae</taxon>
        <taxon>Tanacetum</taxon>
    </lineage>
</organism>
<evidence type="ECO:0000259" key="3">
    <source>
        <dbReference type="Pfam" id="PF22936"/>
    </source>
</evidence>
<evidence type="ECO:0000256" key="1">
    <source>
        <dbReference type="SAM" id="MobiDB-lite"/>
    </source>
</evidence>
<protein>
    <submittedName>
        <fullName evidence="5">Zinc finger, CCHC-type containing protein</fullName>
    </submittedName>
</protein>
<evidence type="ECO:0000313" key="6">
    <source>
        <dbReference type="Proteomes" id="UP001151760"/>
    </source>
</evidence>
<gene>
    <name evidence="5" type="ORF">Tco_0838453</name>
</gene>
<sequence>MSSIAKFDVEKFDGSNYFGLWRVKMWCLLIQHGWEDALVPFPRTMTDVEKSAALKTDVYKKAHSALLLCLDNKVLREVKEDFAAGVWLKLETLYMTKSLANKLYLKKNLFTFYTHSGKKLSEHIYEFNKLIGDLANIDVDIDDEDQAPMLLTSLPSSYDNFMETLLYGRESLTLEDVLSSPNSRELKKRKDAKDDGDGLYVRGRSDHQGNQGRDCPKRNKKKSTGFVKKNAGQGSGMHSEGYDNGDLLMAVSEERFLEWIMNFGGSYHMTPRRDFLFDFKEFNGGTVLLGDNRECAIKGTKKVRVQMKDGLSFVLENVLYIPELKRNLISLGTLDREGYTVKLQNGRVKVIKGSLMVFSGTMKGNCVYSLDGWAESGEASVGIQENESLAQSGLPDSFWAEAMVTVAYLINRSPSTALEKKIPIDLWSRHPANYEMLMIFGCIAYSHMNQGKLKLRAIKCIFLGYLDGVKGYKLWRRVEPTVDPNTGENPVNEDEEHDEGPQQQNLNNYVLVRDRAKRTTTIPTRMILLLTACEDYELKQLDVKMAFLHGNLEETIYIRQPPGFEEGTGYKVYLLKKSLYGLKHSQRQWYKRFDMYMTNDMLIACKSKSEIEYTKGLLQKEFDMKELGPTRKILGMEIVRDRSVIVPLGAHFKVSLKDCPSSDWDVERMSKVPYANIVGKKHWEAVKWILKYLKAIADVGLVYGRDQGKHVDVDSFVDADYAKDLDKEAEYMALTEAVKESIRLKGLLIELGVNLREIVESKDIEVAKIGTKDNAADAFTKFPRLVRIDQGVGSTSGIRACALRNFDLGKMELENSQNNALAKLPMLKLGEYEMWEIRIKQYFQIQDYALWEVIENGNSWVPIPVTTPESGPSTALKMTVPSTTEEKICKKNDVKARSLLLMALPNEHQLTFNQYADAQSMFIAIKARFGGNDATKKTQKALLKQQYENFNATSSESLDSIFNRLQKLVSRLAILGVDTPPEDLKFQVRNYEQEKCHLKTTYSKPLFDLSSDTMLKLKQLLTLCKNKLHDTMYESAKLRAQLFDKVSEQKGTSKGVGQHLLRPEGHSIGAIQRMIGSYMHLRVVAARIKKLK</sequence>
<dbReference type="EMBL" id="BQNB010012473">
    <property type="protein sequence ID" value="GJT03991.1"/>
    <property type="molecule type" value="Genomic_DNA"/>
</dbReference>
<evidence type="ECO:0000259" key="2">
    <source>
        <dbReference type="Pfam" id="PF07727"/>
    </source>
</evidence>
<feature type="region of interest" description="Disordered" evidence="1">
    <location>
        <begin position="483"/>
        <end position="506"/>
    </location>
</feature>
<accession>A0ABQ5ARP9</accession>
<reference evidence="5" key="1">
    <citation type="journal article" date="2022" name="Int. J. Mol. Sci.">
        <title>Draft Genome of Tanacetum Coccineum: Genomic Comparison of Closely Related Tanacetum-Family Plants.</title>
        <authorList>
            <person name="Yamashiro T."/>
            <person name="Shiraishi A."/>
            <person name="Nakayama K."/>
            <person name="Satake H."/>
        </authorList>
    </citation>
    <scope>NUCLEOTIDE SEQUENCE</scope>
</reference>
<comment type="caution">
    <text evidence="5">The sequence shown here is derived from an EMBL/GenBank/DDBJ whole genome shotgun (WGS) entry which is preliminary data.</text>
</comment>
<proteinExistence type="predicted"/>
<feature type="domain" description="Reverse transcriptase Ty1/copia-type" evidence="2">
    <location>
        <begin position="525"/>
        <end position="596"/>
    </location>
</feature>
<dbReference type="Pfam" id="PF25597">
    <property type="entry name" value="SH3_retrovirus"/>
    <property type="match status" value="1"/>
</dbReference>